<dbReference type="InterPro" id="IPR016181">
    <property type="entry name" value="Acyl_CoA_acyltransferase"/>
</dbReference>
<dbReference type="Gene3D" id="3.40.630.30">
    <property type="match status" value="1"/>
</dbReference>
<dbReference type="GO" id="GO:0016747">
    <property type="term" value="F:acyltransferase activity, transferring groups other than amino-acyl groups"/>
    <property type="evidence" value="ECO:0007669"/>
    <property type="project" value="InterPro"/>
</dbReference>
<dbReference type="InterPro" id="IPR050680">
    <property type="entry name" value="YpeA/RimI_acetyltransf"/>
</dbReference>
<evidence type="ECO:0000256" key="3">
    <source>
        <dbReference type="SAM" id="SignalP"/>
    </source>
</evidence>
<proteinExistence type="predicted"/>
<name>A0AAD2FMU6_9STRA</name>
<keyword evidence="2" id="KW-0012">Acyltransferase</keyword>
<dbReference type="EMBL" id="CAKOGP040001713">
    <property type="protein sequence ID" value="CAJ1946546.1"/>
    <property type="molecule type" value="Genomic_DNA"/>
</dbReference>
<dbReference type="SUPFAM" id="SSF55729">
    <property type="entry name" value="Acyl-CoA N-acyltransferases (Nat)"/>
    <property type="match status" value="1"/>
</dbReference>
<evidence type="ECO:0000313" key="5">
    <source>
        <dbReference type="EMBL" id="CAJ1946546.1"/>
    </source>
</evidence>
<accession>A0AAD2FMU6</accession>
<keyword evidence="1" id="KW-0808">Transferase</keyword>
<dbReference type="CDD" id="cd04301">
    <property type="entry name" value="NAT_SF"/>
    <property type="match status" value="1"/>
</dbReference>
<keyword evidence="3" id="KW-0732">Signal</keyword>
<evidence type="ECO:0000259" key="4">
    <source>
        <dbReference type="PROSITE" id="PS51186"/>
    </source>
</evidence>
<reference evidence="5" key="1">
    <citation type="submission" date="2023-08" db="EMBL/GenBank/DDBJ databases">
        <authorList>
            <person name="Audoor S."/>
            <person name="Bilcke G."/>
        </authorList>
    </citation>
    <scope>NUCLEOTIDE SEQUENCE</scope>
</reference>
<dbReference type="PANTHER" id="PTHR43420">
    <property type="entry name" value="ACETYLTRANSFERASE"/>
    <property type="match status" value="1"/>
</dbReference>
<dbReference type="Proteomes" id="UP001295423">
    <property type="component" value="Unassembled WGS sequence"/>
</dbReference>
<dbReference type="PANTHER" id="PTHR43420:SF47">
    <property type="entry name" value="N-ACETYLTRANSFERASE DOMAIN-CONTAINING PROTEIN"/>
    <property type="match status" value="1"/>
</dbReference>
<evidence type="ECO:0000256" key="1">
    <source>
        <dbReference type="ARBA" id="ARBA00022679"/>
    </source>
</evidence>
<dbReference type="PROSITE" id="PS51257">
    <property type="entry name" value="PROKAR_LIPOPROTEIN"/>
    <property type="match status" value="1"/>
</dbReference>
<dbReference type="Pfam" id="PF00583">
    <property type="entry name" value="Acetyltransf_1"/>
    <property type="match status" value="1"/>
</dbReference>
<feature type="signal peptide" evidence="3">
    <location>
        <begin position="1"/>
        <end position="17"/>
    </location>
</feature>
<protein>
    <recommendedName>
        <fullName evidence="4">N-acetyltransferase domain-containing protein</fullName>
    </recommendedName>
</protein>
<gene>
    <name evidence="5" type="ORF">CYCCA115_LOCUS10687</name>
</gene>
<evidence type="ECO:0000256" key="2">
    <source>
        <dbReference type="ARBA" id="ARBA00023315"/>
    </source>
</evidence>
<dbReference type="InterPro" id="IPR000182">
    <property type="entry name" value="GNAT_dom"/>
</dbReference>
<evidence type="ECO:0000313" key="6">
    <source>
        <dbReference type="Proteomes" id="UP001295423"/>
    </source>
</evidence>
<comment type="caution">
    <text evidence="5">The sequence shown here is derived from an EMBL/GenBank/DDBJ whole genome shotgun (WGS) entry which is preliminary data.</text>
</comment>
<keyword evidence="6" id="KW-1185">Reference proteome</keyword>
<dbReference type="PROSITE" id="PS51186">
    <property type="entry name" value="GNAT"/>
    <property type="match status" value="1"/>
</dbReference>
<sequence>MKFTILFSLTLLQGCLAFIPNNNNNNKAGRGTTTLLPVDSKTTQLPMFFAEEVPKKEEATSNKFDAETVDLVSSQNERYINMVGAFLVDNFWLGSMHHDVSGDMISDTAKRSLVIEQSADLQEKYGEQMGVRTLDGQILSVLDAETKDMLAVVTLKSTLLVGETVMESERAESIAKNAVAALSPQLRREYKKASIQRIADELLPEDTQAIALVANLAVASSARGRGIAKYLCDEVEDLAKSWGFSDIWLIVESENAAARSLYEGKLGYTVAFGIENDDALRADPATGEFEEVQVDSLVMKKSI</sequence>
<dbReference type="AlphaFoldDB" id="A0AAD2FMU6"/>
<feature type="domain" description="N-acetyltransferase" evidence="4">
    <location>
        <begin position="139"/>
        <end position="303"/>
    </location>
</feature>
<feature type="chain" id="PRO_5042057218" description="N-acetyltransferase domain-containing protein" evidence="3">
    <location>
        <begin position="18"/>
        <end position="303"/>
    </location>
</feature>
<organism evidence="5 6">
    <name type="scientific">Cylindrotheca closterium</name>
    <dbReference type="NCBI Taxonomy" id="2856"/>
    <lineage>
        <taxon>Eukaryota</taxon>
        <taxon>Sar</taxon>
        <taxon>Stramenopiles</taxon>
        <taxon>Ochrophyta</taxon>
        <taxon>Bacillariophyta</taxon>
        <taxon>Bacillariophyceae</taxon>
        <taxon>Bacillariophycidae</taxon>
        <taxon>Bacillariales</taxon>
        <taxon>Bacillariaceae</taxon>
        <taxon>Cylindrotheca</taxon>
    </lineage>
</organism>